<accession>A0A5A7UYX7</accession>
<dbReference type="GO" id="GO:0015074">
    <property type="term" value="P:DNA integration"/>
    <property type="evidence" value="ECO:0007669"/>
    <property type="project" value="InterPro"/>
</dbReference>
<evidence type="ECO:0000259" key="2">
    <source>
        <dbReference type="PROSITE" id="PS50994"/>
    </source>
</evidence>
<name>A0A5A7UYX7_CUCMM</name>
<dbReference type="InterPro" id="IPR012337">
    <property type="entry name" value="RNaseH-like_sf"/>
</dbReference>
<dbReference type="GO" id="GO:0003676">
    <property type="term" value="F:nucleic acid binding"/>
    <property type="evidence" value="ECO:0007669"/>
    <property type="project" value="InterPro"/>
</dbReference>
<dbReference type="PANTHER" id="PTHR42648:SF27">
    <property type="entry name" value="RNA-DIRECTED DNA POLYMERASE"/>
    <property type="match status" value="1"/>
</dbReference>
<dbReference type="OrthoDB" id="418757at2759"/>
<dbReference type="InterPro" id="IPR057670">
    <property type="entry name" value="SH3_retrovirus"/>
</dbReference>
<organism evidence="3 4">
    <name type="scientific">Cucumis melo var. makuwa</name>
    <name type="common">Oriental melon</name>
    <dbReference type="NCBI Taxonomy" id="1194695"/>
    <lineage>
        <taxon>Eukaryota</taxon>
        <taxon>Viridiplantae</taxon>
        <taxon>Streptophyta</taxon>
        <taxon>Embryophyta</taxon>
        <taxon>Tracheophyta</taxon>
        <taxon>Spermatophyta</taxon>
        <taxon>Magnoliopsida</taxon>
        <taxon>eudicotyledons</taxon>
        <taxon>Gunneridae</taxon>
        <taxon>Pentapetalae</taxon>
        <taxon>rosids</taxon>
        <taxon>fabids</taxon>
        <taxon>Cucurbitales</taxon>
        <taxon>Cucurbitaceae</taxon>
        <taxon>Benincaseae</taxon>
        <taxon>Cucumis</taxon>
    </lineage>
</organism>
<dbReference type="SUPFAM" id="SSF53098">
    <property type="entry name" value="Ribonuclease H-like"/>
    <property type="match status" value="1"/>
</dbReference>
<dbReference type="SUPFAM" id="SSF57756">
    <property type="entry name" value="Retrovirus zinc finger-like domains"/>
    <property type="match status" value="1"/>
</dbReference>
<comment type="caution">
    <text evidence="3">The sequence shown here is derived from an EMBL/GenBank/DDBJ whole genome shotgun (WGS) entry which is preliminary data.</text>
</comment>
<feature type="domain" description="Integrase catalytic" evidence="2">
    <location>
        <begin position="290"/>
        <end position="455"/>
    </location>
</feature>
<sequence length="1003" mass="114229">MTTATLNMLAADKLNGNNYASWKNTINIVLIIDDLKFVLVEECPQVPAANATQTVREPYERWAKGNEKGRAYILASLSEVLAKKHESMLTAREIMDSLQEMFGQASYQINHDALKYIYNARMNEGASVREHVLNMMVHFNVAEMNGAVIDEASQGQKGEANVATSTRKFHRGSTSGTKSMPSSSGNKKWKKKKGGQGNKANLAAAKTTKKSKATKGICFHYNQEGHWKRNCPKYLAEKKKAKQGHINLNRIERLVKNGILSELEENSLPICESCLEGKMTKRPFTGKGHRAKEPLELVHSDLCGPMNVKARGEFEYFITFTDDYSRYGYVYLMQHKSEALEKFKEYKAEVENALSKTIKTFRSDRGGEYMDLKFQNYLMECEILSQLSAPGTPQQNGVSERRNRTLLDMVRSMISYAHLPNSFWGYAVQTAVYILNYVPSKSVYETPLKLWNGRKGSLRHFRIWGCPAHVLENNPKKLEPRSKLCLFVGYPKGTRGGYFYDLKDNKVFVLTNATFLEKDHIREHKPRSKIVLNKLSKEITEPSTRVVEESSALTRVVHVGSSTRTYQPQTLREPRRSGRVTNLPIRYMSLTETLTVISDGDIEDPLTFKKAMEDVDKDEWIKAMNLELESMYFNSVWDLVDQPDGVKPIGCKWIYKRKRGADGKTAFLNDNLEETIYMQQPEGFIIPGLLTDIKQWLATQFQMKDLGEADFVLGIQIFRDRKNKTLALSQASYIDKIVVKYSMQNSKRGLLPFRHEVTLSKEQCPKTPQDVEEMRHIPYASVVGSLMYVMLCIRPDICYAVGIVSRYQSNLGLAHWTAVKTILKYLRRTRDYMLVYGSKDLILTEYTDSDFQTDRDSRKSILGSVFTLNGGAVVWRSIKQGCIADSTMEAEYVAACEVAKEAVWLRKFLIDLEVVPNMSKPITLYCDNSGAVANSREPRSHKRGKHIKRKYHLIREIVQRGDVIVTQIASTHNVADPFTKPLTAKVFEGHLESLGLRDMPHFI</sequence>
<evidence type="ECO:0000313" key="4">
    <source>
        <dbReference type="Proteomes" id="UP000321393"/>
    </source>
</evidence>
<dbReference type="InterPro" id="IPR039537">
    <property type="entry name" value="Retrotran_Ty1/copia-like"/>
</dbReference>
<dbReference type="Proteomes" id="UP000321393">
    <property type="component" value="Unassembled WGS sequence"/>
</dbReference>
<evidence type="ECO:0000313" key="3">
    <source>
        <dbReference type="EMBL" id="KAA0060254.1"/>
    </source>
</evidence>
<dbReference type="CDD" id="cd09272">
    <property type="entry name" value="RNase_HI_RT_Ty1"/>
    <property type="match status" value="1"/>
</dbReference>
<dbReference type="Pfam" id="PF25597">
    <property type="entry name" value="SH3_retrovirus"/>
    <property type="match status" value="1"/>
</dbReference>
<dbReference type="PROSITE" id="PS50994">
    <property type="entry name" value="INTEGRASE"/>
    <property type="match status" value="1"/>
</dbReference>
<dbReference type="Pfam" id="PF00665">
    <property type="entry name" value="rve"/>
    <property type="match status" value="1"/>
</dbReference>
<dbReference type="InterPro" id="IPR001584">
    <property type="entry name" value="Integrase_cat-core"/>
</dbReference>
<dbReference type="AlphaFoldDB" id="A0A5A7UYX7"/>
<reference evidence="3 4" key="1">
    <citation type="submission" date="2019-08" db="EMBL/GenBank/DDBJ databases">
        <title>Draft genome sequences of two oriental melons (Cucumis melo L. var makuwa).</title>
        <authorList>
            <person name="Kwon S.-Y."/>
        </authorList>
    </citation>
    <scope>NUCLEOTIDE SEQUENCE [LARGE SCALE GENOMIC DNA]</scope>
    <source>
        <strain evidence="4">cv. SW 3</strain>
        <tissue evidence="3">Leaf</tissue>
    </source>
</reference>
<evidence type="ECO:0000256" key="1">
    <source>
        <dbReference type="SAM" id="MobiDB-lite"/>
    </source>
</evidence>
<proteinExistence type="predicted"/>
<dbReference type="InterPro" id="IPR036875">
    <property type="entry name" value="Znf_CCHC_sf"/>
</dbReference>
<dbReference type="EMBL" id="SSTE01005668">
    <property type="protein sequence ID" value="KAA0060254.1"/>
    <property type="molecule type" value="Genomic_DNA"/>
</dbReference>
<feature type="region of interest" description="Disordered" evidence="1">
    <location>
        <begin position="153"/>
        <end position="207"/>
    </location>
</feature>
<dbReference type="GO" id="GO:0008270">
    <property type="term" value="F:zinc ion binding"/>
    <property type="evidence" value="ECO:0007669"/>
    <property type="project" value="InterPro"/>
</dbReference>
<dbReference type="Gene3D" id="4.10.60.10">
    <property type="entry name" value="Zinc finger, CCHC-type"/>
    <property type="match status" value="1"/>
</dbReference>
<dbReference type="Gene3D" id="3.30.420.10">
    <property type="entry name" value="Ribonuclease H-like superfamily/Ribonuclease H"/>
    <property type="match status" value="1"/>
</dbReference>
<feature type="compositionally biased region" description="Low complexity" evidence="1">
    <location>
        <begin position="172"/>
        <end position="186"/>
    </location>
</feature>
<gene>
    <name evidence="3" type="ORF">E6C27_scaffold22G00180</name>
</gene>
<dbReference type="InterPro" id="IPR036397">
    <property type="entry name" value="RNaseH_sf"/>
</dbReference>
<protein>
    <submittedName>
        <fullName evidence="3">Gag/pol protein</fullName>
    </submittedName>
</protein>
<dbReference type="PANTHER" id="PTHR42648">
    <property type="entry name" value="TRANSPOSASE, PUTATIVE-RELATED"/>
    <property type="match status" value="1"/>
</dbReference>